<feature type="transmembrane region" description="Helical" evidence="1">
    <location>
        <begin position="72"/>
        <end position="89"/>
    </location>
</feature>
<reference evidence="2 3" key="1">
    <citation type="submission" date="2019-02" db="EMBL/GenBank/DDBJ databases">
        <title>Deep-cultivation of Planctomycetes and their phenomic and genomic characterization uncovers novel biology.</title>
        <authorList>
            <person name="Wiegand S."/>
            <person name="Jogler M."/>
            <person name="Boedeker C."/>
            <person name="Pinto D."/>
            <person name="Vollmers J."/>
            <person name="Rivas-Marin E."/>
            <person name="Kohn T."/>
            <person name="Peeters S.H."/>
            <person name="Heuer A."/>
            <person name="Rast P."/>
            <person name="Oberbeckmann S."/>
            <person name="Bunk B."/>
            <person name="Jeske O."/>
            <person name="Meyerdierks A."/>
            <person name="Storesund J.E."/>
            <person name="Kallscheuer N."/>
            <person name="Luecker S."/>
            <person name="Lage O.M."/>
            <person name="Pohl T."/>
            <person name="Merkel B.J."/>
            <person name="Hornburger P."/>
            <person name="Mueller R.-W."/>
            <person name="Bruemmer F."/>
            <person name="Labrenz M."/>
            <person name="Spormann A.M."/>
            <person name="Op den Camp H."/>
            <person name="Overmann J."/>
            <person name="Amann R."/>
            <person name="Jetten M.S.M."/>
            <person name="Mascher T."/>
            <person name="Medema M.H."/>
            <person name="Devos D.P."/>
            <person name="Kaster A.-K."/>
            <person name="Ovreas L."/>
            <person name="Rohde M."/>
            <person name="Galperin M.Y."/>
            <person name="Jogler C."/>
        </authorList>
    </citation>
    <scope>NUCLEOTIDE SEQUENCE [LARGE SCALE GENOMIC DNA]</scope>
    <source>
        <strain evidence="2 3">V6</strain>
    </source>
</reference>
<dbReference type="AlphaFoldDB" id="A0A517WGN9"/>
<keyword evidence="1" id="KW-0812">Transmembrane</keyword>
<feature type="transmembrane region" description="Helical" evidence="1">
    <location>
        <begin position="12"/>
        <end position="32"/>
    </location>
</feature>
<keyword evidence="1" id="KW-0472">Membrane</keyword>
<sequence>MVTRSMSNIYGLVLSLACVVHCILMPVCLASLPSWGLGWMASPYFHQILAVLGVAIGIWALVPGWKRHRRHIVLLWAAGGLLVMNYAAFAGDDCCAATASESSKQTMSCCQDSCCAVSKQEDEVPQTESASMVPAWNWLWQHPTALGALCLAWAHCLNGSCSRKCCQQATTTSSVDEREA</sequence>
<name>A0A517WGN9_9PLAN</name>
<protein>
    <submittedName>
        <fullName evidence="2">MerC mercury resistance protein</fullName>
    </submittedName>
</protein>
<proteinExistence type="predicted"/>
<evidence type="ECO:0000313" key="3">
    <source>
        <dbReference type="Proteomes" id="UP000320722"/>
    </source>
</evidence>
<keyword evidence="1" id="KW-1133">Transmembrane helix</keyword>
<evidence type="ECO:0000313" key="2">
    <source>
        <dbReference type="EMBL" id="QDU04414.1"/>
    </source>
</evidence>
<feature type="transmembrane region" description="Helical" evidence="1">
    <location>
        <begin position="44"/>
        <end position="65"/>
    </location>
</feature>
<dbReference type="EMBL" id="CP036347">
    <property type="protein sequence ID" value="QDU04414.1"/>
    <property type="molecule type" value="Genomic_DNA"/>
</dbReference>
<dbReference type="Pfam" id="PF03203">
    <property type="entry name" value="MerC"/>
    <property type="match status" value="1"/>
</dbReference>
<dbReference type="InterPro" id="IPR004891">
    <property type="entry name" value="Mercury-R_MerC"/>
</dbReference>
<dbReference type="GO" id="GO:0016020">
    <property type="term" value="C:membrane"/>
    <property type="evidence" value="ECO:0007669"/>
    <property type="project" value="InterPro"/>
</dbReference>
<dbReference type="Proteomes" id="UP000320722">
    <property type="component" value="Chromosome"/>
</dbReference>
<organism evidence="2 3">
    <name type="scientific">Gimesia chilikensis</name>
    <dbReference type="NCBI Taxonomy" id="2605989"/>
    <lineage>
        <taxon>Bacteria</taxon>
        <taxon>Pseudomonadati</taxon>
        <taxon>Planctomycetota</taxon>
        <taxon>Planctomycetia</taxon>
        <taxon>Planctomycetales</taxon>
        <taxon>Planctomycetaceae</taxon>
        <taxon>Gimesia</taxon>
    </lineage>
</organism>
<accession>A0A517WGN9</accession>
<gene>
    <name evidence="2" type="ORF">V6x_41420</name>
</gene>
<evidence type="ECO:0000256" key="1">
    <source>
        <dbReference type="SAM" id="Phobius"/>
    </source>
</evidence>
<dbReference type="GO" id="GO:0015097">
    <property type="term" value="F:mercury ion transmembrane transporter activity"/>
    <property type="evidence" value="ECO:0007669"/>
    <property type="project" value="InterPro"/>
</dbReference>
<dbReference type="PROSITE" id="PS51257">
    <property type="entry name" value="PROKAR_LIPOPROTEIN"/>
    <property type="match status" value="1"/>
</dbReference>